<dbReference type="PANTHER" id="PTHR47331:SF1">
    <property type="entry name" value="GAG-LIKE PROTEIN"/>
    <property type="match status" value="1"/>
</dbReference>
<dbReference type="InterPro" id="IPR012337">
    <property type="entry name" value="RNaseH-like_sf"/>
</dbReference>
<comment type="caution">
    <text evidence="2">The sequence shown here is derived from an EMBL/GenBank/DDBJ whole genome shotgun (WGS) entry which is preliminary data.</text>
</comment>
<dbReference type="Proteomes" id="UP001591681">
    <property type="component" value="Unassembled WGS sequence"/>
</dbReference>
<feature type="domain" description="Integrase catalytic" evidence="1">
    <location>
        <begin position="297"/>
        <end position="493"/>
    </location>
</feature>
<evidence type="ECO:0000313" key="2">
    <source>
        <dbReference type="EMBL" id="KAL2092789.1"/>
    </source>
</evidence>
<dbReference type="EMBL" id="JBHFQA010000010">
    <property type="protein sequence ID" value="KAL2092789.1"/>
    <property type="molecule type" value="Genomic_DNA"/>
</dbReference>
<dbReference type="Gene3D" id="1.10.340.70">
    <property type="match status" value="1"/>
</dbReference>
<evidence type="ECO:0000313" key="3">
    <source>
        <dbReference type="Proteomes" id="UP001591681"/>
    </source>
</evidence>
<name>A0ABD1K0Y3_9TELE</name>
<dbReference type="InterPro" id="IPR001584">
    <property type="entry name" value="Integrase_cat-core"/>
</dbReference>
<dbReference type="InterPro" id="IPR041588">
    <property type="entry name" value="Integrase_H2C2"/>
</dbReference>
<proteinExistence type="predicted"/>
<organism evidence="2 3">
    <name type="scientific">Coilia grayii</name>
    <name type="common">Gray's grenadier anchovy</name>
    <dbReference type="NCBI Taxonomy" id="363190"/>
    <lineage>
        <taxon>Eukaryota</taxon>
        <taxon>Metazoa</taxon>
        <taxon>Chordata</taxon>
        <taxon>Craniata</taxon>
        <taxon>Vertebrata</taxon>
        <taxon>Euteleostomi</taxon>
        <taxon>Actinopterygii</taxon>
        <taxon>Neopterygii</taxon>
        <taxon>Teleostei</taxon>
        <taxon>Clupei</taxon>
        <taxon>Clupeiformes</taxon>
        <taxon>Clupeoidei</taxon>
        <taxon>Engraulidae</taxon>
        <taxon>Coilinae</taxon>
        <taxon>Coilia</taxon>
    </lineage>
</organism>
<keyword evidence="3" id="KW-1185">Reference proteome</keyword>
<dbReference type="Pfam" id="PF17921">
    <property type="entry name" value="Integrase_H2C2"/>
    <property type="match status" value="1"/>
</dbReference>
<evidence type="ECO:0000259" key="1">
    <source>
        <dbReference type="PROSITE" id="PS50994"/>
    </source>
</evidence>
<sequence length="534" mass="61403">MIHPAVLTFFFRPDKVNWKRKNTPSGPNGQLSTDNSFVKCSEWLHGPEFLRKSEREWPQDSLQSLSLPEDDPEVKRSAAIYSAVMKTYDNPTCQLLEYFSSWNKLKRAVVWYLKLKDLLAFKVKRKQQNQCDVFPQTRSQSRMLNEEMKTLGGQCISLDDLMRAEKAIVVFYQHQRYPEELSRLKNAASGDGLSHKSTIYRLDPVLEDGVLRVGGRLSRAAMPEEAKRPMILPKDLHVSTLILRHIHEQFGHAGRNHVLSQLRKRFWIVNANSAAHKIMSKCVVCRRVRGNKGEQKMADLPKERLTADLPPFSNVGVDYFGPFETKRGRSLVKRYGVIFTYMSTRAVHLEMAHTLDTDSCINALRRFISRRGQVTHIRSDNGTNLVGAKKELQNAISTWNKEKIHNAMLQKGIQWSFNPPAASHHGGVWERLIRMVRQIIHSVVQEQPLDDEGLQTLFCEVEAILNSRPISTVSEDEHDLEALTPNHILLLKCHPSFPPGLFQQSDMYIRRRWKQVQYGSIGRCKKDELGEATW</sequence>
<reference evidence="2 3" key="1">
    <citation type="submission" date="2024-09" db="EMBL/GenBank/DDBJ databases">
        <title>A chromosome-level genome assembly of Gray's grenadier anchovy, Coilia grayii.</title>
        <authorList>
            <person name="Fu Z."/>
        </authorList>
    </citation>
    <scope>NUCLEOTIDE SEQUENCE [LARGE SCALE GENOMIC DNA]</scope>
    <source>
        <strain evidence="2">G4</strain>
        <tissue evidence="2">Muscle</tissue>
    </source>
</reference>
<dbReference type="InterPro" id="IPR036397">
    <property type="entry name" value="RNaseH_sf"/>
</dbReference>
<dbReference type="PROSITE" id="PS50994">
    <property type="entry name" value="INTEGRASE"/>
    <property type="match status" value="1"/>
</dbReference>
<dbReference type="PANTHER" id="PTHR47331">
    <property type="entry name" value="PHD-TYPE DOMAIN-CONTAINING PROTEIN"/>
    <property type="match status" value="1"/>
</dbReference>
<accession>A0ABD1K0Y3</accession>
<gene>
    <name evidence="2" type="ORF">ACEWY4_012587</name>
</gene>
<dbReference type="SUPFAM" id="SSF53098">
    <property type="entry name" value="Ribonuclease H-like"/>
    <property type="match status" value="1"/>
</dbReference>
<protein>
    <recommendedName>
        <fullName evidence="1">Integrase catalytic domain-containing protein</fullName>
    </recommendedName>
</protein>
<dbReference type="AlphaFoldDB" id="A0ABD1K0Y3"/>
<dbReference type="Gene3D" id="3.30.420.10">
    <property type="entry name" value="Ribonuclease H-like superfamily/Ribonuclease H"/>
    <property type="match status" value="1"/>
</dbReference>